<comment type="caution">
    <text evidence="3">The sequence shown here is derived from an EMBL/GenBank/DDBJ whole genome shotgun (WGS) entry which is preliminary data.</text>
</comment>
<evidence type="ECO:0000313" key="4">
    <source>
        <dbReference type="Proteomes" id="UP001157974"/>
    </source>
</evidence>
<accession>A0AAV8UIF2</accession>
<feature type="compositionally biased region" description="Basic and acidic residues" evidence="1">
    <location>
        <begin position="286"/>
        <end position="303"/>
    </location>
</feature>
<proteinExistence type="predicted"/>
<sequence length="367" mass="41051">MEDRYRDYQDEQYDAPHASSIDGLGRLASMGSDDRWGSYPDDAPKKRGPDQNRAGYRIQGEEPTAYGNHVVDIVDDPVEEGGNTGVFEGNRAVQEPEHENTISHEEQERKRKYHLMRNNLVHRDRARNSEIARPPPRVEERVERSSERRPKVWAGVVKDGNLPSLRVNAFFLEGDNQLGSFLPDRLSVLGRTKLGDIGGYVTAVMKNSSTRATVLTYINPGSARDEKRYWTMCDSLREKERAALAFKDSSTEMYLIPPGPVAVKLHEKGSSRLLGAIIVRRGASSRGRDNGEAESSRRVKDPRSSLPSEQHSGPSHSYARAPSPPRQHYSGRYDHEHPERFPPPPGHASDSVDVAPPPPPYPPPGPR</sequence>
<evidence type="ECO:0000259" key="2">
    <source>
        <dbReference type="Pfam" id="PF07744"/>
    </source>
</evidence>
<evidence type="ECO:0000256" key="1">
    <source>
        <dbReference type="SAM" id="MobiDB-lite"/>
    </source>
</evidence>
<gene>
    <name evidence="3" type="ORF">NDN08_004957</name>
</gene>
<dbReference type="AlphaFoldDB" id="A0AAV8UIF2"/>
<organism evidence="3 4">
    <name type="scientific">Rhodosorus marinus</name>
    <dbReference type="NCBI Taxonomy" id="101924"/>
    <lineage>
        <taxon>Eukaryota</taxon>
        <taxon>Rhodophyta</taxon>
        <taxon>Stylonematophyceae</taxon>
        <taxon>Stylonematales</taxon>
        <taxon>Stylonemataceae</taxon>
        <taxon>Rhodosorus</taxon>
    </lineage>
</organism>
<keyword evidence="4" id="KW-1185">Reference proteome</keyword>
<feature type="region of interest" description="Disordered" evidence="1">
    <location>
        <begin position="1"/>
        <end position="60"/>
    </location>
</feature>
<feature type="compositionally biased region" description="Polar residues" evidence="1">
    <location>
        <begin position="305"/>
        <end position="315"/>
    </location>
</feature>
<name>A0AAV8UIF2_9RHOD</name>
<feature type="domain" description="Spen paralogue and orthologue SPOC C-terminal" evidence="2">
    <location>
        <begin position="145"/>
        <end position="262"/>
    </location>
</feature>
<feature type="compositionally biased region" description="Basic and acidic residues" evidence="1">
    <location>
        <begin position="32"/>
        <end position="50"/>
    </location>
</feature>
<dbReference type="Proteomes" id="UP001157974">
    <property type="component" value="Unassembled WGS sequence"/>
</dbReference>
<feature type="compositionally biased region" description="Basic and acidic residues" evidence="1">
    <location>
        <begin position="331"/>
        <end position="340"/>
    </location>
</feature>
<feature type="region of interest" description="Disordered" evidence="1">
    <location>
        <begin position="283"/>
        <end position="367"/>
    </location>
</feature>
<dbReference type="InterPro" id="IPR012921">
    <property type="entry name" value="SPOC_C"/>
</dbReference>
<reference evidence="3 4" key="1">
    <citation type="journal article" date="2023" name="Nat. Commun.">
        <title>Origin of minicircular mitochondrial genomes in red algae.</title>
        <authorList>
            <person name="Lee Y."/>
            <person name="Cho C.H."/>
            <person name="Lee Y.M."/>
            <person name="Park S.I."/>
            <person name="Yang J.H."/>
            <person name="West J.A."/>
            <person name="Bhattacharya D."/>
            <person name="Yoon H.S."/>
        </authorList>
    </citation>
    <scope>NUCLEOTIDE SEQUENCE [LARGE SCALE GENOMIC DNA]</scope>
    <source>
        <strain evidence="3 4">CCMP1338</strain>
        <tissue evidence="3">Whole cell</tissue>
    </source>
</reference>
<protein>
    <recommendedName>
        <fullName evidence="2">Spen paralogue and orthologue SPOC C-terminal domain-containing protein</fullName>
    </recommendedName>
</protein>
<dbReference type="Pfam" id="PF07744">
    <property type="entry name" value="SPOC"/>
    <property type="match status" value="1"/>
</dbReference>
<feature type="compositionally biased region" description="Pro residues" evidence="1">
    <location>
        <begin position="355"/>
        <end position="367"/>
    </location>
</feature>
<dbReference type="EMBL" id="JAMWBK010000012">
    <property type="protein sequence ID" value="KAJ8901097.1"/>
    <property type="molecule type" value="Genomic_DNA"/>
</dbReference>
<evidence type="ECO:0000313" key="3">
    <source>
        <dbReference type="EMBL" id="KAJ8901097.1"/>
    </source>
</evidence>